<dbReference type="PANTHER" id="PTHR11941">
    <property type="entry name" value="ENOYL-COA HYDRATASE-RELATED"/>
    <property type="match status" value="1"/>
</dbReference>
<sequence>MQASTPDPRGVAPWPARDPVAVVDLAAGSATDALTELVATLAALPPGTRAVLLRLPSDAAVDRPVDEDSVTAWQQALSVVEDLPLPTVALLGDRCTGVAFDLALCCDVRVAPGTVVVRAPTPAAGALPVGGTVARLVRAVGQGVARDLLITGRTVEAPEALAWGLVTRLVPDPAAALDLAASLAALSPEALAATKRLALGASQDSFAAGLAAELSLWRTVRAGANAQEGLSAFAEKRDPRFTGPDGR</sequence>
<protein>
    <submittedName>
        <fullName evidence="1">Enoyl-CoA hydratase/isomerase family protein</fullName>
    </submittedName>
</protein>
<dbReference type="Proteomes" id="UP001597182">
    <property type="component" value="Unassembled WGS sequence"/>
</dbReference>
<dbReference type="InterPro" id="IPR001753">
    <property type="entry name" value="Enoyl-CoA_hydra/iso"/>
</dbReference>
<proteinExistence type="predicted"/>
<dbReference type="Gene3D" id="3.90.226.10">
    <property type="entry name" value="2-enoyl-CoA Hydratase, Chain A, domain 1"/>
    <property type="match status" value="1"/>
</dbReference>
<gene>
    <name evidence="1" type="ORF">ACFQ34_18310</name>
</gene>
<comment type="caution">
    <text evidence="1">The sequence shown here is derived from an EMBL/GenBank/DDBJ whole genome shotgun (WGS) entry which is preliminary data.</text>
</comment>
<evidence type="ECO:0000313" key="1">
    <source>
        <dbReference type="EMBL" id="MFD1235245.1"/>
    </source>
</evidence>
<dbReference type="CDD" id="cd06558">
    <property type="entry name" value="crotonase-like"/>
    <property type="match status" value="1"/>
</dbReference>
<evidence type="ECO:0000313" key="2">
    <source>
        <dbReference type="Proteomes" id="UP001597182"/>
    </source>
</evidence>
<dbReference type="SUPFAM" id="SSF52096">
    <property type="entry name" value="ClpP/crotonase"/>
    <property type="match status" value="1"/>
</dbReference>
<dbReference type="InterPro" id="IPR029045">
    <property type="entry name" value="ClpP/crotonase-like_dom_sf"/>
</dbReference>
<dbReference type="PANTHER" id="PTHR11941:SF54">
    <property type="entry name" value="ENOYL-COA HYDRATASE, MITOCHONDRIAL"/>
    <property type="match status" value="1"/>
</dbReference>
<accession>A0ABW3VKN4</accession>
<dbReference type="Pfam" id="PF00378">
    <property type="entry name" value="ECH_1"/>
    <property type="match status" value="1"/>
</dbReference>
<organism evidence="1 2">
    <name type="scientific">Pseudonocardia benzenivorans</name>
    <dbReference type="NCBI Taxonomy" id="228005"/>
    <lineage>
        <taxon>Bacteria</taxon>
        <taxon>Bacillati</taxon>
        <taxon>Actinomycetota</taxon>
        <taxon>Actinomycetes</taxon>
        <taxon>Pseudonocardiales</taxon>
        <taxon>Pseudonocardiaceae</taxon>
        <taxon>Pseudonocardia</taxon>
    </lineage>
</organism>
<dbReference type="RefSeq" id="WP_346091844.1">
    <property type="nucleotide sequence ID" value="NZ_BAABKS010000042.1"/>
</dbReference>
<dbReference type="EMBL" id="JBHTMB010000152">
    <property type="protein sequence ID" value="MFD1235245.1"/>
    <property type="molecule type" value="Genomic_DNA"/>
</dbReference>
<reference evidence="2" key="1">
    <citation type="journal article" date="2019" name="Int. J. Syst. Evol. Microbiol.">
        <title>The Global Catalogue of Microorganisms (GCM) 10K type strain sequencing project: providing services to taxonomists for standard genome sequencing and annotation.</title>
        <authorList>
            <consortium name="The Broad Institute Genomics Platform"/>
            <consortium name="The Broad Institute Genome Sequencing Center for Infectious Disease"/>
            <person name="Wu L."/>
            <person name="Ma J."/>
        </authorList>
    </citation>
    <scope>NUCLEOTIDE SEQUENCE [LARGE SCALE GENOMIC DNA]</scope>
    <source>
        <strain evidence="2">CCUG 49018</strain>
    </source>
</reference>
<keyword evidence="2" id="KW-1185">Reference proteome</keyword>
<name>A0ABW3VKN4_9PSEU</name>